<dbReference type="Pfam" id="PF03713">
    <property type="entry name" value="DUF305"/>
    <property type="match status" value="2"/>
</dbReference>
<dbReference type="HOGENOM" id="CLU_074343_2_1_4"/>
<evidence type="ECO:0000313" key="3">
    <source>
        <dbReference type="Proteomes" id="UP000001977"/>
    </source>
</evidence>
<reference evidence="2 3" key="1">
    <citation type="journal article" date="2006" name="J. Bacteriol.">
        <title>Comparison of the genome sequence of the poultry pathogen Bordetella avium with those of B. bronchiseptica, B. pertussis, and B. parapertussis reveals extensive diversity in surface structures associated with host interaction.</title>
        <authorList>
            <person name="Sebaihia M."/>
            <person name="Preston A."/>
            <person name="Maskell D.J."/>
            <person name="Kuzmiak H."/>
            <person name="Connell T.D."/>
            <person name="King N.D."/>
            <person name="Orndorff P.E."/>
            <person name="Miyamoto D.M."/>
            <person name="Thomson N.R."/>
            <person name="Harris D."/>
            <person name="Goble A."/>
            <person name="Lord A."/>
            <person name="Murphy L."/>
            <person name="Quail M.A."/>
            <person name="Rutter S."/>
            <person name="Squares R."/>
            <person name="Squares S."/>
            <person name="Woodward J."/>
            <person name="Parkhill J."/>
            <person name="Temple L.M."/>
        </authorList>
    </citation>
    <scope>NUCLEOTIDE SEQUENCE [LARGE SCALE GENOMIC DNA]</scope>
    <source>
        <strain evidence="2 3">197N</strain>
    </source>
</reference>
<dbReference type="eggNOG" id="COG3544">
    <property type="taxonomic scope" value="Bacteria"/>
</dbReference>
<dbReference type="PANTHER" id="PTHR36933:SF1">
    <property type="entry name" value="SLL0788 PROTEIN"/>
    <property type="match status" value="1"/>
</dbReference>
<evidence type="ECO:0000313" key="2">
    <source>
        <dbReference type="EMBL" id="CAJ48235.1"/>
    </source>
</evidence>
<organism evidence="2 3">
    <name type="scientific">Bordetella avium (strain 197N)</name>
    <dbReference type="NCBI Taxonomy" id="360910"/>
    <lineage>
        <taxon>Bacteria</taxon>
        <taxon>Pseudomonadati</taxon>
        <taxon>Pseudomonadota</taxon>
        <taxon>Betaproteobacteria</taxon>
        <taxon>Burkholderiales</taxon>
        <taxon>Alcaligenaceae</taxon>
        <taxon>Bordetella</taxon>
    </lineage>
</organism>
<dbReference type="Proteomes" id="UP000001977">
    <property type="component" value="Chromosome"/>
</dbReference>
<evidence type="ECO:0000259" key="1">
    <source>
        <dbReference type="Pfam" id="PF03713"/>
    </source>
</evidence>
<dbReference type="InterPro" id="IPR012347">
    <property type="entry name" value="Ferritin-like"/>
</dbReference>
<dbReference type="AlphaFoldDB" id="Q2KXM8"/>
<dbReference type="KEGG" id="bav:BAV0630"/>
<name>Q2KXM8_BORA1</name>
<dbReference type="PANTHER" id="PTHR36933">
    <property type="entry name" value="SLL0788 PROTEIN"/>
    <property type="match status" value="1"/>
</dbReference>
<keyword evidence="3" id="KW-1185">Reference proteome</keyword>
<gene>
    <name evidence="2" type="ordered locus">BAV0630</name>
</gene>
<dbReference type="EMBL" id="AM167904">
    <property type="protein sequence ID" value="CAJ48235.1"/>
    <property type="molecule type" value="Genomic_DNA"/>
</dbReference>
<feature type="domain" description="DUF305" evidence="1">
    <location>
        <begin position="80"/>
        <end position="161"/>
    </location>
</feature>
<dbReference type="OrthoDB" id="8603558at2"/>
<proteinExistence type="predicted"/>
<accession>Q2KXM8</accession>
<sequence length="237" mass="25454">MKANRLNLRFVSGALFAVAGLFVIQGYQQPAQAGGVVLADAGHAMPARSSVKDSPAIAAYRAADARMHHAMMVQYSGDPDVDFMRGMIPHHQGAVDMAKVVLEYGKDPQVRKLAQDIVASQSGEIGMMNKWLSEHRAAPGKSADAAIAAYRAASDRMHQAMMIQYSGDPDVDFMRGMIPHHQGAVDMAKVVLEYGKDPQVRKLAQGIVASQSGEIGMMNKWLSQHQPAAAAASQGSR</sequence>
<dbReference type="RefSeq" id="WP_012416325.1">
    <property type="nucleotide sequence ID" value="NC_010645.1"/>
</dbReference>
<dbReference type="InterPro" id="IPR005183">
    <property type="entry name" value="DUF305_CopM-like"/>
</dbReference>
<dbReference type="Gene3D" id="1.20.1260.10">
    <property type="match status" value="1"/>
</dbReference>
<feature type="domain" description="DUF305" evidence="1">
    <location>
        <begin position="170"/>
        <end position="233"/>
    </location>
</feature>
<protein>
    <submittedName>
        <fullName evidence="2">Exported protein</fullName>
    </submittedName>
</protein>
<dbReference type="GeneID" id="92936187"/>